<comment type="caution">
    <text evidence="11">The sequence shown here is derived from an EMBL/GenBank/DDBJ whole genome shotgun (WGS) entry which is preliminary data.</text>
</comment>
<keyword evidence="12" id="KW-1185">Reference proteome</keyword>
<keyword evidence="8" id="KW-0966">Cell projection</keyword>
<protein>
    <submittedName>
        <fullName evidence="11">Uncharacterized protein</fullName>
    </submittedName>
</protein>
<evidence type="ECO:0000256" key="9">
    <source>
        <dbReference type="SAM" id="Coils"/>
    </source>
</evidence>
<accession>A0A9P0NXK5</accession>
<evidence type="ECO:0000313" key="11">
    <source>
        <dbReference type="EMBL" id="CAH1956941.1"/>
    </source>
</evidence>
<dbReference type="GO" id="GO:0005856">
    <property type="term" value="C:cytoskeleton"/>
    <property type="evidence" value="ECO:0007669"/>
    <property type="project" value="UniProtKB-SubCell"/>
</dbReference>
<dbReference type="EMBL" id="CAKOFQ010006668">
    <property type="protein sequence ID" value="CAH1956941.1"/>
    <property type="molecule type" value="Genomic_DNA"/>
</dbReference>
<comment type="subcellular location">
    <subcellularLocation>
        <location evidence="1">Cell projection</location>
        <location evidence="1">Cilium</location>
    </subcellularLocation>
    <subcellularLocation>
        <location evidence="2">Cytoplasm</location>
        <location evidence="2">Cytoskeleton</location>
    </subcellularLocation>
</comment>
<evidence type="ECO:0000256" key="5">
    <source>
        <dbReference type="ARBA" id="ARBA00022737"/>
    </source>
</evidence>
<keyword evidence="4" id="KW-0853">WD repeat</keyword>
<feature type="coiled-coil region" evidence="9">
    <location>
        <begin position="628"/>
        <end position="655"/>
    </location>
</feature>
<dbReference type="PANTHER" id="PTHR14885:SF3">
    <property type="entry name" value="CILIA- AND FLAGELLA-ASSOCIATED PROTEIN 44"/>
    <property type="match status" value="1"/>
</dbReference>
<keyword evidence="3" id="KW-0963">Cytoplasm</keyword>
<evidence type="ECO:0000256" key="1">
    <source>
        <dbReference type="ARBA" id="ARBA00004138"/>
    </source>
</evidence>
<evidence type="ECO:0000313" key="12">
    <source>
        <dbReference type="Proteomes" id="UP001152888"/>
    </source>
</evidence>
<keyword evidence="5" id="KW-0677">Repeat</keyword>
<dbReference type="PANTHER" id="PTHR14885">
    <property type="entry name" value="CILIA- AND FLAGELLA-ASSOCIATED PROTEIN 43-RELATED"/>
    <property type="match status" value="1"/>
</dbReference>
<keyword evidence="7" id="KW-0206">Cytoskeleton</keyword>
<dbReference type="InterPro" id="IPR018247">
    <property type="entry name" value="EF_Hand_1_Ca_BS"/>
</dbReference>
<feature type="coiled-coil region" evidence="9">
    <location>
        <begin position="996"/>
        <end position="1041"/>
    </location>
</feature>
<name>A0A9P0NXK5_ACAOB</name>
<feature type="region of interest" description="Disordered" evidence="10">
    <location>
        <begin position="687"/>
        <end position="717"/>
    </location>
</feature>
<evidence type="ECO:0000256" key="8">
    <source>
        <dbReference type="ARBA" id="ARBA00023273"/>
    </source>
</evidence>
<dbReference type="GO" id="GO:0005929">
    <property type="term" value="C:cilium"/>
    <property type="evidence" value="ECO:0007669"/>
    <property type="project" value="UniProtKB-SubCell"/>
</dbReference>
<dbReference type="Proteomes" id="UP001152888">
    <property type="component" value="Unassembled WGS sequence"/>
</dbReference>
<evidence type="ECO:0000256" key="10">
    <source>
        <dbReference type="SAM" id="MobiDB-lite"/>
    </source>
</evidence>
<proteinExistence type="predicted"/>
<feature type="coiled-coil region" evidence="9">
    <location>
        <begin position="743"/>
        <end position="812"/>
    </location>
</feature>
<feature type="compositionally biased region" description="Low complexity" evidence="10">
    <location>
        <begin position="694"/>
        <end position="705"/>
    </location>
</feature>
<evidence type="ECO:0000256" key="3">
    <source>
        <dbReference type="ARBA" id="ARBA00022490"/>
    </source>
</evidence>
<dbReference type="OrthoDB" id="1935234at2759"/>
<dbReference type="InterPro" id="IPR036322">
    <property type="entry name" value="WD40_repeat_dom_sf"/>
</dbReference>
<sequence length="1299" mass="152357">MVADADDVEISSYVYTHNKEYLVFAMQHGSIRVNKVNRNDYSDLTDYWTLAMHDNQNGFVPNMCFSYDEQFFFSCGHDGNVFSYNFKPHNYRYPEVETPERRVNFPPTFEEDVTSNYTLLSLEETKIKAENDRVTRVANKHKAHYREQLRILKERYAEVLLQNSKLAESQIIPKEELELDERVTEYVDNEFQAKLDLVKRKLAFDVQKSEIQMKKLKAYITDPVDKFPIVVKGINNPKLKLLNVRQRLMNPMFHSVLKIVEEKLVEEEIKGRPIERAVAPPKQYVPKAIKGHALEYFLLSLSPSIIEKKLGPKLTRMLEKYRARKIKWEKRGEEWDAFNARKPVPGTNHPDDERQLAEAKETIGDYKIKDSDDYKAPPKDRDTTVKKYKQVLDARLKQFNLRHAYISKVWWIRDQKYLTRDKLLEKKEQLQAVQQELPHQLWRMSPPIPDIQEDEFPEEKLKVNVIMEYETENMEEKKPTAAYIQPPDVDQLEKEIIPLRQRYPAMEKGKFVGTFADEIIQKVPEQTLQSLMDAPEDVDTPYEMCLRIRRLNRNVFRQFQIISDMDQLIADFNNLIEDAKMERLPLLASGNFIDLHILTLNQELNILKQFENHEDALTDKVKESLTKVHAKEDEIDTLKSKQERINAEIESLHIEESKIQEKFKHAAENNKFYDFLKNVFKKKYKPPKVHVDGESSSESSSSSSSDESDEDDTGSIDSKDFGFIKQDLNVCPKGCEVAIYNLAVELRAKRHEVEQAVRDQKSDLETVKKNIDMADRQISILQNHFKASQRDLENYQREKQKLLNQVKCVTILRASQICELNVDNFNVDDYLVFSKQRLSELYKRVGELQYEDYKQKSTYDVYLKHLCRMKKDLNYMRSKKKVLKNDYQRIMKEQFGKPIDIHEITEAILKKNFQKSHVNELEEVLLKKLVYEVRVKTTNLKDIFAAELRMWNDRIYKTQDVLASIIKENTNRLELLQVISHEKKELVNIINAQPKKKEQVEKIEGIQEKYNESLEKLEKFVEEQQKQIQDLKLEIKMLKTKGMPRRERRRDELKNIIKEQVETEQAERGEHVSPPEERDVIETKESEEVTVIMEFKDETGPYVAEAEYVVRDMLDQLLGDVDARLSRLSIENIVKSILSGVLFTTSVVDIIHEIVRNLPITPSSEQLAIIDESAEKLHQLHEISTSEESLVNCVHELLEDVLDEVMMVAGAPHDVVFKMVNKLVDVIPSEILLSERSLATISDKIKDIVEGKRLDTDELRSYIERVPQHYREMMAQIINAILERVYGEGIDYIYIIKHE</sequence>
<dbReference type="SUPFAM" id="SSF50978">
    <property type="entry name" value="WD40 repeat-like"/>
    <property type="match status" value="1"/>
</dbReference>
<organism evidence="11 12">
    <name type="scientific">Acanthoscelides obtectus</name>
    <name type="common">Bean weevil</name>
    <name type="synonym">Bruchus obtectus</name>
    <dbReference type="NCBI Taxonomy" id="200917"/>
    <lineage>
        <taxon>Eukaryota</taxon>
        <taxon>Metazoa</taxon>
        <taxon>Ecdysozoa</taxon>
        <taxon>Arthropoda</taxon>
        <taxon>Hexapoda</taxon>
        <taxon>Insecta</taxon>
        <taxon>Pterygota</taxon>
        <taxon>Neoptera</taxon>
        <taxon>Endopterygota</taxon>
        <taxon>Coleoptera</taxon>
        <taxon>Polyphaga</taxon>
        <taxon>Cucujiformia</taxon>
        <taxon>Chrysomeloidea</taxon>
        <taxon>Chrysomelidae</taxon>
        <taxon>Bruchinae</taxon>
        <taxon>Bruchini</taxon>
        <taxon>Acanthoscelides</taxon>
    </lineage>
</organism>
<reference evidence="11" key="1">
    <citation type="submission" date="2022-03" db="EMBL/GenBank/DDBJ databases">
        <authorList>
            <person name="Sayadi A."/>
        </authorList>
    </citation>
    <scope>NUCLEOTIDE SEQUENCE</scope>
</reference>
<evidence type="ECO:0000256" key="7">
    <source>
        <dbReference type="ARBA" id="ARBA00023212"/>
    </source>
</evidence>
<evidence type="ECO:0000256" key="2">
    <source>
        <dbReference type="ARBA" id="ARBA00004245"/>
    </source>
</evidence>
<evidence type="ECO:0000256" key="6">
    <source>
        <dbReference type="ARBA" id="ARBA00023054"/>
    </source>
</evidence>
<dbReference type="PROSITE" id="PS00018">
    <property type="entry name" value="EF_HAND_1"/>
    <property type="match status" value="1"/>
</dbReference>
<gene>
    <name evidence="11" type="ORF">ACAOBT_LOCUS1809</name>
</gene>
<keyword evidence="6 9" id="KW-0175">Coiled coil</keyword>
<evidence type="ECO:0000256" key="4">
    <source>
        <dbReference type="ARBA" id="ARBA00022574"/>
    </source>
</evidence>